<name>A0ABS4N2D2_9ACTN</name>
<comment type="caution">
    <text evidence="1">The sequence shown here is derived from an EMBL/GenBank/DDBJ whole genome shotgun (WGS) entry which is preliminary data.</text>
</comment>
<dbReference type="InterPro" id="IPR011990">
    <property type="entry name" value="TPR-like_helical_dom_sf"/>
</dbReference>
<reference evidence="1 2" key="1">
    <citation type="submission" date="2021-03" db="EMBL/GenBank/DDBJ databases">
        <title>Genomic Encyclopedia of Type Strains, Phase IV (KMG-IV): sequencing the most valuable type-strain genomes for metagenomic binning, comparative biology and taxonomic classification.</title>
        <authorList>
            <person name="Goeker M."/>
        </authorList>
    </citation>
    <scope>NUCLEOTIDE SEQUENCE [LARGE SCALE GENOMIC DNA]</scope>
    <source>
        <strain evidence="1 2">DSM 41954</strain>
    </source>
</reference>
<dbReference type="RefSeq" id="WP_209468975.1">
    <property type="nucleotide sequence ID" value="NZ_BAABDR010000086.1"/>
</dbReference>
<proteinExistence type="predicted"/>
<dbReference type="Proteomes" id="UP000756710">
    <property type="component" value="Unassembled WGS sequence"/>
</dbReference>
<accession>A0ABS4N2D2</accession>
<sequence>MDTENFLSWLYRPFIDLGVWEADGNPLTLGAHLASRALYENDGSYPRLHGSIMPSSREVIVKTAGAMRYLVKDPRELGSEWRTPEWQGLCDHLDAYSGLDSGARLRSLWLLHRMGLHAVILKCEVSVRPSASDEGISEDDAALLYMRGLAKVILFYDGQTSLDTSELEQVVAYGRPGCWGHVEATYLLAQLSIKSLDDIDGFRHYVREHKKSIGAVDSEGQEQYKLLSRYHRIGAFLPQLAGDHASMSREMDQAEHYCRLLYDADLGNRDDWQILRYGVLESRTKENLLCEDIEAAEQYAVDLVSHAPASPQARCTLGQVCIEKGDLDGAVESYRWASVLGPQVRHISEFMVGQCMEAQKRLPEACAAYFRSVESDPLAISSVRRLRDVAAVARNSLLTTWADTRLRSLSALSKGSQEDLLAYQKYGGILGKS</sequence>
<dbReference type="SUPFAM" id="SSF48452">
    <property type="entry name" value="TPR-like"/>
    <property type="match status" value="1"/>
</dbReference>
<organism evidence="1 2">
    <name type="scientific">Streptomyces iranensis</name>
    <dbReference type="NCBI Taxonomy" id="576784"/>
    <lineage>
        <taxon>Bacteria</taxon>
        <taxon>Bacillati</taxon>
        <taxon>Actinomycetota</taxon>
        <taxon>Actinomycetes</taxon>
        <taxon>Kitasatosporales</taxon>
        <taxon>Streptomycetaceae</taxon>
        <taxon>Streptomyces</taxon>
        <taxon>Streptomyces violaceusniger group</taxon>
    </lineage>
</organism>
<gene>
    <name evidence="1" type="ORF">J2Z30_007195</name>
</gene>
<keyword evidence="2" id="KW-1185">Reference proteome</keyword>
<evidence type="ECO:0000313" key="1">
    <source>
        <dbReference type="EMBL" id="MBP2066147.1"/>
    </source>
</evidence>
<evidence type="ECO:0000313" key="2">
    <source>
        <dbReference type="Proteomes" id="UP000756710"/>
    </source>
</evidence>
<dbReference type="EMBL" id="JAGGLR010000023">
    <property type="protein sequence ID" value="MBP2066147.1"/>
    <property type="molecule type" value="Genomic_DNA"/>
</dbReference>
<protein>
    <submittedName>
        <fullName evidence="1">Tetratricopeptide (TPR) repeat protein</fullName>
    </submittedName>
</protein>
<dbReference type="Gene3D" id="1.25.40.10">
    <property type="entry name" value="Tetratricopeptide repeat domain"/>
    <property type="match status" value="1"/>
</dbReference>